<accession>A0AAD6VGJ5</accession>
<feature type="region of interest" description="Disordered" evidence="1">
    <location>
        <begin position="316"/>
        <end position="355"/>
    </location>
</feature>
<dbReference type="AlphaFoldDB" id="A0AAD6VGJ5"/>
<evidence type="ECO:0000313" key="2">
    <source>
        <dbReference type="EMBL" id="KAJ7212207.1"/>
    </source>
</evidence>
<sequence length="355" mass="39907">MLQPPSSAQFTELHQIWSADPSILSLDYRIAWAAERNIDPMYIHTWYHRHKNDAADSCSKEEPKERGSAVLKPSAVPLTRSTKRKLEVETKKKEHQVSGDSLVTKTKVLRKKRGIENQAPSTATRQQKKFVENANTALIEAAVPSRKKKKVRFETPGTHTPRSSSPTLYASSPPPTSDAPTVVEDTQNFSPPPNIVKHAYTQSEIEPVCDQGNKDAFTGFTCVLCSLNTDPTHSTDPEPQQIDGCVTFEDDHIVIDGQKFSNDGMYIGEHSCVLSPVLPVGDNEWMRQGCGMVLDSQGRWTNMDGGQEEMPLEIPFYDPDLQLPPFGFSEEEDEDEDEDEEEETRTRRTRSGRKF</sequence>
<evidence type="ECO:0000256" key="1">
    <source>
        <dbReference type="SAM" id="MobiDB-lite"/>
    </source>
</evidence>
<proteinExistence type="predicted"/>
<evidence type="ECO:0000313" key="3">
    <source>
        <dbReference type="Proteomes" id="UP001219525"/>
    </source>
</evidence>
<keyword evidence="3" id="KW-1185">Reference proteome</keyword>
<organism evidence="2 3">
    <name type="scientific">Mycena pura</name>
    <dbReference type="NCBI Taxonomy" id="153505"/>
    <lineage>
        <taxon>Eukaryota</taxon>
        <taxon>Fungi</taxon>
        <taxon>Dikarya</taxon>
        <taxon>Basidiomycota</taxon>
        <taxon>Agaricomycotina</taxon>
        <taxon>Agaricomycetes</taxon>
        <taxon>Agaricomycetidae</taxon>
        <taxon>Agaricales</taxon>
        <taxon>Marasmiineae</taxon>
        <taxon>Mycenaceae</taxon>
        <taxon>Mycena</taxon>
    </lineage>
</organism>
<name>A0AAD6VGJ5_9AGAR</name>
<feature type="region of interest" description="Disordered" evidence="1">
    <location>
        <begin position="144"/>
        <end position="180"/>
    </location>
</feature>
<gene>
    <name evidence="2" type="ORF">GGX14DRAFT_447989</name>
</gene>
<protein>
    <submittedName>
        <fullName evidence="2">Uncharacterized protein</fullName>
    </submittedName>
</protein>
<comment type="caution">
    <text evidence="2">The sequence shown here is derived from an EMBL/GenBank/DDBJ whole genome shotgun (WGS) entry which is preliminary data.</text>
</comment>
<feature type="compositionally biased region" description="Acidic residues" evidence="1">
    <location>
        <begin position="329"/>
        <end position="343"/>
    </location>
</feature>
<dbReference type="Proteomes" id="UP001219525">
    <property type="component" value="Unassembled WGS sequence"/>
</dbReference>
<reference evidence="2" key="1">
    <citation type="submission" date="2023-03" db="EMBL/GenBank/DDBJ databases">
        <title>Massive genome expansion in bonnet fungi (Mycena s.s.) driven by repeated elements and novel gene families across ecological guilds.</title>
        <authorList>
            <consortium name="Lawrence Berkeley National Laboratory"/>
            <person name="Harder C.B."/>
            <person name="Miyauchi S."/>
            <person name="Viragh M."/>
            <person name="Kuo A."/>
            <person name="Thoen E."/>
            <person name="Andreopoulos B."/>
            <person name="Lu D."/>
            <person name="Skrede I."/>
            <person name="Drula E."/>
            <person name="Henrissat B."/>
            <person name="Morin E."/>
            <person name="Kohler A."/>
            <person name="Barry K."/>
            <person name="LaButti K."/>
            <person name="Morin E."/>
            <person name="Salamov A."/>
            <person name="Lipzen A."/>
            <person name="Mereny Z."/>
            <person name="Hegedus B."/>
            <person name="Baldrian P."/>
            <person name="Stursova M."/>
            <person name="Weitz H."/>
            <person name="Taylor A."/>
            <person name="Grigoriev I.V."/>
            <person name="Nagy L.G."/>
            <person name="Martin F."/>
            <person name="Kauserud H."/>
        </authorList>
    </citation>
    <scope>NUCLEOTIDE SEQUENCE</scope>
    <source>
        <strain evidence="2">9144</strain>
    </source>
</reference>
<feature type="compositionally biased region" description="Polar residues" evidence="1">
    <location>
        <begin position="157"/>
        <end position="169"/>
    </location>
</feature>
<dbReference type="EMBL" id="JARJCW010000024">
    <property type="protein sequence ID" value="KAJ7212207.1"/>
    <property type="molecule type" value="Genomic_DNA"/>
</dbReference>